<gene>
    <name evidence="1" type="ORF">V6N11_075371</name>
</gene>
<name>A0ABR2R6N7_9ROSI</name>
<evidence type="ECO:0000313" key="1">
    <source>
        <dbReference type="EMBL" id="KAK9008480.1"/>
    </source>
</evidence>
<dbReference type="PANTHER" id="PTHR33538">
    <property type="entry name" value="PROTEIN GAMETE EXPRESSED 1"/>
    <property type="match status" value="1"/>
</dbReference>
<keyword evidence="2" id="KW-1185">Reference proteome</keyword>
<comment type="caution">
    <text evidence="1">The sequence shown here is derived from an EMBL/GenBank/DDBJ whole genome shotgun (WGS) entry which is preliminary data.</text>
</comment>
<dbReference type="EMBL" id="JBBPBN010000026">
    <property type="protein sequence ID" value="KAK9008480.1"/>
    <property type="molecule type" value="Genomic_DNA"/>
</dbReference>
<dbReference type="InterPro" id="IPR040346">
    <property type="entry name" value="GEX1/Brambleberry"/>
</dbReference>
<evidence type="ECO:0000313" key="2">
    <source>
        <dbReference type="Proteomes" id="UP001396334"/>
    </source>
</evidence>
<sequence>MVMLNNSYKSLGERLDIIKEETIGVEKKINKMSNAMSEKMSNLQSRADDIGKMTETSLENQRELLDKQYVTLNGLQSIIEFQSQELYESRAIEAVVEADSMTDG</sequence>
<proteinExistence type="predicted"/>
<dbReference type="Proteomes" id="UP001396334">
    <property type="component" value="Unassembled WGS sequence"/>
</dbReference>
<protein>
    <submittedName>
        <fullName evidence="1">Uncharacterized protein</fullName>
    </submittedName>
</protein>
<organism evidence="1 2">
    <name type="scientific">Hibiscus sabdariffa</name>
    <name type="common">roselle</name>
    <dbReference type="NCBI Taxonomy" id="183260"/>
    <lineage>
        <taxon>Eukaryota</taxon>
        <taxon>Viridiplantae</taxon>
        <taxon>Streptophyta</taxon>
        <taxon>Embryophyta</taxon>
        <taxon>Tracheophyta</taxon>
        <taxon>Spermatophyta</taxon>
        <taxon>Magnoliopsida</taxon>
        <taxon>eudicotyledons</taxon>
        <taxon>Gunneridae</taxon>
        <taxon>Pentapetalae</taxon>
        <taxon>rosids</taxon>
        <taxon>malvids</taxon>
        <taxon>Malvales</taxon>
        <taxon>Malvaceae</taxon>
        <taxon>Malvoideae</taxon>
        <taxon>Hibiscus</taxon>
    </lineage>
</organism>
<dbReference type="PANTHER" id="PTHR33538:SF2">
    <property type="entry name" value="PROTEIN GAMETE EXPRESSED 1"/>
    <property type="match status" value="1"/>
</dbReference>
<reference evidence="1 2" key="1">
    <citation type="journal article" date="2024" name="G3 (Bethesda)">
        <title>Genome assembly of Hibiscus sabdariffa L. provides insights into metabolisms of medicinal natural products.</title>
        <authorList>
            <person name="Kim T."/>
        </authorList>
    </citation>
    <scope>NUCLEOTIDE SEQUENCE [LARGE SCALE GENOMIC DNA]</scope>
    <source>
        <strain evidence="1">TK-2024</strain>
        <tissue evidence="1">Old leaves</tissue>
    </source>
</reference>
<accession>A0ABR2R6N7</accession>